<comment type="similarity">
    <text evidence="2">Belongs to the major facilitator superfamily.</text>
</comment>
<protein>
    <submittedName>
        <fullName evidence="7">DEKNAAC103164</fullName>
    </submittedName>
</protein>
<dbReference type="PANTHER" id="PTHR23501">
    <property type="entry name" value="MAJOR FACILITATOR SUPERFAMILY"/>
    <property type="match status" value="1"/>
</dbReference>
<dbReference type="GO" id="GO:0005886">
    <property type="term" value="C:plasma membrane"/>
    <property type="evidence" value="ECO:0007669"/>
    <property type="project" value="TreeGrafter"/>
</dbReference>
<feature type="transmembrane region" description="Helical" evidence="6">
    <location>
        <begin position="12"/>
        <end position="40"/>
    </location>
</feature>
<evidence type="ECO:0000256" key="2">
    <source>
        <dbReference type="ARBA" id="ARBA00008335"/>
    </source>
</evidence>
<evidence type="ECO:0000256" key="6">
    <source>
        <dbReference type="SAM" id="Phobius"/>
    </source>
</evidence>
<dbReference type="SUPFAM" id="SSF103473">
    <property type="entry name" value="MFS general substrate transporter"/>
    <property type="match status" value="1"/>
</dbReference>
<evidence type="ECO:0000256" key="4">
    <source>
        <dbReference type="ARBA" id="ARBA00022989"/>
    </source>
</evidence>
<accession>A0A448YMK7</accession>
<dbReference type="InterPro" id="IPR036259">
    <property type="entry name" value="MFS_trans_sf"/>
</dbReference>
<evidence type="ECO:0000256" key="3">
    <source>
        <dbReference type="ARBA" id="ARBA00022692"/>
    </source>
</evidence>
<gene>
    <name evidence="7" type="ORF">BRENAR_LOCUS2917</name>
</gene>
<dbReference type="OrthoDB" id="4078873at2759"/>
<evidence type="ECO:0000256" key="5">
    <source>
        <dbReference type="ARBA" id="ARBA00023136"/>
    </source>
</evidence>
<dbReference type="GO" id="GO:0022857">
    <property type="term" value="F:transmembrane transporter activity"/>
    <property type="evidence" value="ECO:0007669"/>
    <property type="project" value="TreeGrafter"/>
</dbReference>
<keyword evidence="4 6" id="KW-1133">Transmembrane helix</keyword>
<evidence type="ECO:0000313" key="8">
    <source>
        <dbReference type="Proteomes" id="UP000290900"/>
    </source>
</evidence>
<dbReference type="InParanoid" id="A0A448YMK7"/>
<dbReference type="STRING" id="13370.A0A448YMK7"/>
<keyword evidence="5 6" id="KW-0472">Membrane</keyword>
<organism evidence="7 8">
    <name type="scientific">Brettanomyces naardenensis</name>
    <name type="common">Yeast</name>
    <dbReference type="NCBI Taxonomy" id="13370"/>
    <lineage>
        <taxon>Eukaryota</taxon>
        <taxon>Fungi</taxon>
        <taxon>Dikarya</taxon>
        <taxon>Ascomycota</taxon>
        <taxon>Saccharomycotina</taxon>
        <taxon>Pichiomycetes</taxon>
        <taxon>Pichiales</taxon>
        <taxon>Pichiaceae</taxon>
        <taxon>Brettanomyces</taxon>
    </lineage>
</organism>
<dbReference type="AlphaFoldDB" id="A0A448YMK7"/>
<name>A0A448YMK7_BRENA</name>
<proteinExistence type="inferred from homology"/>
<dbReference type="Proteomes" id="UP000290900">
    <property type="component" value="Unassembled WGS sequence"/>
</dbReference>
<feature type="transmembrane region" description="Helical" evidence="6">
    <location>
        <begin position="125"/>
        <end position="143"/>
    </location>
</feature>
<dbReference type="EMBL" id="CAACVR010000019">
    <property type="protein sequence ID" value="VEU22185.1"/>
    <property type="molecule type" value="Genomic_DNA"/>
</dbReference>
<comment type="subcellular location">
    <subcellularLocation>
        <location evidence="1">Membrane</location>
        <topology evidence="1">Multi-pass membrane protein</topology>
    </subcellularLocation>
</comment>
<keyword evidence="3 6" id="KW-0812">Transmembrane</keyword>
<keyword evidence="8" id="KW-1185">Reference proteome</keyword>
<evidence type="ECO:0000256" key="1">
    <source>
        <dbReference type="ARBA" id="ARBA00004141"/>
    </source>
</evidence>
<reference evidence="7 8" key="1">
    <citation type="submission" date="2018-12" db="EMBL/GenBank/DDBJ databases">
        <authorList>
            <person name="Tiukova I."/>
            <person name="Dainat J."/>
        </authorList>
    </citation>
    <scope>NUCLEOTIDE SEQUENCE [LARGE SCALE GENOMIC DNA]</scope>
</reference>
<dbReference type="PANTHER" id="PTHR23501:SF50">
    <property type="entry name" value="MFS SIDEROCHROME IRON TRANSPORTER MIRB (AFU_ORTHOLOGUE AFUA_3G03640)-RELATED"/>
    <property type="match status" value="1"/>
</dbReference>
<evidence type="ECO:0000313" key="7">
    <source>
        <dbReference type="EMBL" id="VEU22185.1"/>
    </source>
</evidence>
<sequence length="159" mass="17302">MIYFRSPTGYVGYIVMTQIFISIGGSVFIICTQLAVLAAVDHQYVAVALAMLNVTGTVGDSVGDTVSGAIWTNVFEKALSRYLPESAQSNIENIYNDLDTQLSYPKGSAERTAIQKAYGYAQTRMLAAGTALMALSFVWVAIIKNINVKEIKQTRGNVF</sequence>